<feature type="region of interest" description="Disordered" evidence="1">
    <location>
        <begin position="406"/>
        <end position="458"/>
    </location>
</feature>
<proteinExistence type="predicted"/>
<name>A0A921UQI9_SORBI</name>
<feature type="compositionally biased region" description="Polar residues" evidence="1">
    <location>
        <begin position="203"/>
        <end position="215"/>
    </location>
</feature>
<dbReference type="InterPro" id="IPR024752">
    <property type="entry name" value="Myb/SANT-like_dom"/>
</dbReference>
<accession>A0A921UQI9</accession>
<evidence type="ECO:0000313" key="4">
    <source>
        <dbReference type="Proteomes" id="UP000807115"/>
    </source>
</evidence>
<feature type="region of interest" description="Disordered" evidence="1">
    <location>
        <begin position="130"/>
        <end position="154"/>
    </location>
</feature>
<evidence type="ECO:0000256" key="1">
    <source>
        <dbReference type="SAM" id="MobiDB-lite"/>
    </source>
</evidence>
<feature type="compositionally biased region" description="Polar residues" evidence="1">
    <location>
        <begin position="436"/>
        <end position="458"/>
    </location>
</feature>
<evidence type="ECO:0000259" key="2">
    <source>
        <dbReference type="Pfam" id="PF12776"/>
    </source>
</evidence>
<reference evidence="3" key="2">
    <citation type="submission" date="2020-10" db="EMBL/GenBank/DDBJ databases">
        <authorList>
            <person name="Cooper E.A."/>
            <person name="Brenton Z.W."/>
            <person name="Flinn B.S."/>
            <person name="Jenkins J."/>
            <person name="Shu S."/>
            <person name="Flowers D."/>
            <person name="Luo F."/>
            <person name="Wang Y."/>
            <person name="Xia P."/>
            <person name="Barry K."/>
            <person name="Daum C."/>
            <person name="Lipzen A."/>
            <person name="Yoshinaga Y."/>
            <person name="Schmutz J."/>
            <person name="Saski C."/>
            <person name="Vermerris W."/>
            <person name="Kresovich S."/>
        </authorList>
    </citation>
    <scope>NUCLEOTIDE SEQUENCE</scope>
</reference>
<feature type="compositionally biased region" description="Acidic residues" evidence="1">
    <location>
        <begin position="411"/>
        <end position="429"/>
    </location>
</feature>
<dbReference type="Pfam" id="PF12776">
    <property type="entry name" value="Myb_DNA-bind_3"/>
    <property type="match status" value="1"/>
</dbReference>
<evidence type="ECO:0000313" key="3">
    <source>
        <dbReference type="EMBL" id="KAG0540519.1"/>
    </source>
</evidence>
<protein>
    <recommendedName>
        <fullName evidence="2">Myb/SANT-like domain-containing protein</fullName>
    </recommendedName>
</protein>
<dbReference type="PANTHER" id="PTHR47069:SF12">
    <property type="entry name" value="OS01G0545800 PROTEIN"/>
    <property type="match status" value="1"/>
</dbReference>
<reference evidence="3" key="1">
    <citation type="journal article" date="2019" name="BMC Genomics">
        <title>A new reference genome for Sorghum bicolor reveals high levels of sequence similarity between sweet and grain genotypes: implications for the genetics of sugar metabolism.</title>
        <authorList>
            <person name="Cooper E.A."/>
            <person name="Brenton Z.W."/>
            <person name="Flinn B.S."/>
            <person name="Jenkins J."/>
            <person name="Shu S."/>
            <person name="Flowers D."/>
            <person name="Luo F."/>
            <person name="Wang Y."/>
            <person name="Xia P."/>
            <person name="Barry K."/>
            <person name="Daum C."/>
            <person name="Lipzen A."/>
            <person name="Yoshinaga Y."/>
            <person name="Schmutz J."/>
            <person name="Saski C."/>
            <person name="Vermerris W."/>
            <person name="Kresovich S."/>
        </authorList>
    </citation>
    <scope>NUCLEOTIDE SEQUENCE</scope>
</reference>
<feature type="domain" description="Myb/SANT-like" evidence="2">
    <location>
        <begin position="277"/>
        <end position="369"/>
    </location>
</feature>
<gene>
    <name evidence="3" type="ORF">BDA96_03G416100</name>
</gene>
<sequence length="558" mass="60607">MSVTGDSRPRPRCRLRWRSTLLCEAVALDSPLPCSSSATAFTAAHTATTITDATTLVLHLLGHQHAVHDVASSMQEKCAMDEDDFSWCSQVPGRSSGHDAFDLNSQVPAEEDFPGLQLYGDILRDDSDLTPVRVRGTGLPPYRPPRVGAGDRTATPAAPYARQLQFGGSSSAAAGRGCGTSAGGVVRQRANSASATPGRRPQRANTVPRGSTGQRIPSGPRPRGTRAPSTTTSTRAVRGQPTASSTPFFNHDAAMEDDGEELGSSGGPPVSHSSRAQWNDANNACLLELCIEQRRAGTYTGSQMSGEGYQAVVDGLLARRGLVYSRGQVKNQIGVLRNTHAFWRYLQVHTGLGRKPDGSIDADHDFWQTHTEKKPYLKKLLTSPPGNEDLLDELFRGYTVDGTTAFVPGDDYGDNEGQDAGTENEEEGFEGTPTTRSSQWSQKGKRAFSSTTSTLTSPVKRTKSPMVKIVKEIASTFKESVAANTKQIQKRANEKAAFSVKMCQELAFECGVEKTVDNVYAMSKLFATEYQREFFCGQLTPELRLGYFKKWCTDNNME</sequence>
<comment type="caution">
    <text evidence="3">The sequence shown here is derived from an EMBL/GenBank/DDBJ whole genome shotgun (WGS) entry which is preliminary data.</text>
</comment>
<dbReference type="PANTHER" id="PTHR47069">
    <property type="match status" value="1"/>
</dbReference>
<organism evidence="3 4">
    <name type="scientific">Sorghum bicolor</name>
    <name type="common">Sorghum</name>
    <name type="synonym">Sorghum vulgare</name>
    <dbReference type="NCBI Taxonomy" id="4558"/>
    <lineage>
        <taxon>Eukaryota</taxon>
        <taxon>Viridiplantae</taxon>
        <taxon>Streptophyta</taxon>
        <taxon>Embryophyta</taxon>
        <taxon>Tracheophyta</taxon>
        <taxon>Spermatophyta</taxon>
        <taxon>Magnoliopsida</taxon>
        <taxon>Liliopsida</taxon>
        <taxon>Poales</taxon>
        <taxon>Poaceae</taxon>
        <taxon>PACMAD clade</taxon>
        <taxon>Panicoideae</taxon>
        <taxon>Andropogonodae</taxon>
        <taxon>Andropogoneae</taxon>
        <taxon>Sorghinae</taxon>
        <taxon>Sorghum</taxon>
    </lineage>
</organism>
<dbReference type="Proteomes" id="UP000807115">
    <property type="component" value="Chromosome 3"/>
</dbReference>
<feature type="compositionally biased region" description="Low complexity" evidence="1">
    <location>
        <begin position="217"/>
        <end position="236"/>
    </location>
</feature>
<dbReference type="AlphaFoldDB" id="A0A921UQI9"/>
<dbReference type="EMBL" id="CM027682">
    <property type="protein sequence ID" value="KAG0540519.1"/>
    <property type="molecule type" value="Genomic_DNA"/>
</dbReference>
<feature type="region of interest" description="Disordered" evidence="1">
    <location>
        <begin position="169"/>
        <end position="276"/>
    </location>
</feature>